<accession>A0ABZ0CWN3</accession>
<gene>
    <name evidence="3" type="ORF">RXV79_04780</name>
</gene>
<dbReference type="PANTHER" id="PTHR43244">
    <property type="match status" value="1"/>
</dbReference>
<reference evidence="3 4" key="1">
    <citation type="submission" date="2023-10" db="EMBL/GenBank/DDBJ databases">
        <title>Bacteria for the degradation of biodegradable plastic PBAT(Polybutylene adipate terephthalate).</title>
        <authorList>
            <person name="Weon H.-Y."/>
            <person name="Yeon J."/>
        </authorList>
    </citation>
    <scope>NUCLEOTIDE SEQUENCE [LARGE SCALE GENOMIC DNA]</scope>
    <source>
        <strain evidence="3 4">SBD 7-3</strain>
    </source>
</reference>
<dbReference type="EC" id="1.-.-.-" evidence="3"/>
<dbReference type="PANTHER" id="PTHR43244:SF1">
    <property type="entry name" value="5,10-METHYLENETETRAHYDROMETHANOPTERIN REDUCTASE"/>
    <property type="match status" value="1"/>
</dbReference>
<dbReference type="CDD" id="cd01097">
    <property type="entry name" value="Tetrahydromethanopterin_reductase"/>
    <property type="match status" value="1"/>
</dbReference>
<dbReference type="NCBIfam" id="TIGR03885">
    <property type="entry name" value="flavin_revert"/>
    <property type="match status" value="1"/>
</dbReference>
<keyword evidence="4" id="KW-1185">Reference proteome</keyword>
<dbReference type="InterPro" id="IPR023907">
    <property type="entry name" value="Non-F420_Flavin_OxRdtase"/>
</dbReference>
<evidence type="ECO:0000313" key="4">
    <source>
        <dbReference type="Proteomes" id="UP001303946"/>
    </source>
</evidence>
<organism evidence="3 4">
    <name type="scientific">Piscinibacter gummiphilus</name>
    <dbReference type="NCBI Taxonomy" id="946333"/>
    <lineage>
        <taxon>Bacteria</taxon>
        <taxon>Pseudomonadati</taxon>
        <taxon>Pseudomonadota</taxon>
        <taxon>Betaproteobacteria</taxon>
        <taxon>Burkholderiales</taxon>
        <taxon>Sphaerotilaceae</taxon>
        <taxon>Piscinibacter</taxon>
    </lineage>
</organism>
<protein>
    <submittedName>
        <fullName evidence="3">TIGR03885 family FMN-dependent LLM class oxidoreductase</fullName>
        <ecNumber evidence="3">1.-.-.-</ecNumber>
    </submittedName>
</protein>
<evidence type="ECO:0000259" key="2">
    <source>
        <dbReference type="Pfam" id="PF00296"/>
    </source>
</evidence>
<keyword evidence="1 3" id="KW-0560">Oxidoreductase</keyword>
<dbReference type="InterPro" id="IPR019945">
    <property type="entry name" value="F420_G6P_DH-rel"/>
</dbReference>
<dbReference type="NCBIfam" id="TIGR03557">
    <property type="entry name" value="F420_G6P_family"/>
    <property type="match status" value="1"/>
</dbReference>
<evidence type="ECO:0000313" key="3">
    <source>
        <dbReference type="EMBL" id="WOB09377.1"/>
    </source>
</evidence>
<proteinExistence type="predicted"/>
<dbReference type="RefSeq" id="WP_316702331.1">
    <property type="nucleotide sequence ID" value="NZ_CP136336.1"/>
</dbReference>
<name>A0ABZ0CWN3_9BURK</name>
<dbReference type="GO" id="GO:0016491">
    <property type="term" value="F:oxidoreductase activity"/>
    <property type="evidence" value="ECO:0007669"/>
    <property type="project" value="UniProtKB-KW"/>
</dbReference>
<dbReference type="Pfam" id="PF00296">
    <property type="entry name" value="Bac_luciferase"/>
    <property type="match status" value="1"/>
</dbReference>
<dbReference type="SUPFAM" id="SSF51679">
    <property type="entry name" value="Bacterial luciferase-like"/>
    <property type="match status" value="1"/>
</dbReference>
<dbReference type="InterPro" id="IPR011251">
    <property type="entry name" value="Luciferase-like_dom"/>
</dbReference>
<sequence length="328" mass="36093">MTRFSYHVSHEQHSPRDLLRLVQLAEAAGFDAAFSSDHLQPWGPAQGHSGFTWSWLGAALQATQRLRFSAITVPGGWRYHPVVLAQAIATLAQMYPGRLPWVALGSGEALNEACIGSGWPVKSERQQRLQKAALAMRALMAGEQVSQPPPLPIDRARLWTRPDAPVPLVGAATSPDTARWVASWADGLLTVASRFDDLQAIVQAFREGGGEGKPVHVKVDVCWAASDDEALHAAHAQWRFNAAPGDADEEARHPEDFNLLTQQLTPEDMRRHVFISHDLDAHVEHLRQWASLGIDTLDLHQVAGDQADFIRQFGERVLPALRPAGRPT</sequence>
<dbReference type="Proteomes" id="UP001303946">
    <property type="component" value="Chromosome"/>
</dbReference>
<dbReference type="Gene3D" id="3.20.20.30">
    <property type="entry name" value="Luciferase-like domain"/>
    <property type="match status" value="1"/>
</dbReference>
<dbReference type="InterPro" id="IPR036661">
    <property type="entry name" value="Luciferase-like_sf"/>
</dbReference>
<dbReference type="InterPro" id="IPR050564">
    <property type="entry name" value="F420-G6PD/mer"/>
</dbReference>
<feature type="domain" description="Luciferase-like" evidence="2">
    <location>
        <begin position="4"/>
        <end position="295"/>
    </location>
</feature>
<dbReference type="EMBL" id="CP136336">
    <property type="protein sequence ID" value="WOB09377.1"/>
    <property type="molecule type" value="Genomic_DNA"/>
</dbReference>
<evidence type="ECO:0000256" key="1">
    <source>
        <dbReference type="ARBA" id="ARBA00023002"/>
    </source>
</evidence>